<feature type="region of interest" description="Disordered" evidence="1">
    <location>
        <begin position="440"/>
        <end position="469"/>
    </location>
</feature>
<feature type="compositionally biased region" description="Polar residues" evidence="1">
    <location>
        <begin position="139"/>
        <end position="151"/>
    </location>
</feature>
<sequence length="658" mass="68658">MAKPRNSVLYMFDPLQSPSTPRRDSSSSELSASDKENDGPCGDVTMFFNRICAAQQQHDVQVFTPKGKLIDIGDTPAPLGTAWDGKEHDGSDADGEQSESDAEGCSIPSPPRRPFAELDVDHTPRPSGSSRPAKGSIFGMTSSPSQDSTSLPAMLVPAPQTSPLADVVNSIIFSSMSLAGEPITIDRRTGVHSQTQEAEDSENGRASSPFPEINVCAPETPSTEDYDISGNHDEKPAMMTASHLRPTSSLTQLSPDDPRRTSVDLYSSFHLQMQSAEMSFDLLNDKISFFGHGQDSFWSAGDDALEFDETGLPPALKAKVDKLVNFTQPPAEHTEPVFSPPAKAVRTPRTPHNTSLTIETAMNVPLPLSPSWEGAPSRDITPPRLSQPALDEPPSPPTSPVVADEPSLMLESEPLPPPVSQPAQPSVPALRIMKKTFRMDKHQSVAAAPTKATPTMSTQHVEKPESVVLAKRRPSLSVAAKIAPAPAPAPPRPVIRGVQRPPASMTAGGVVIGLPPQGSSSNTSGSTSSSGSGSTRATSAAPAPAPASRFAGIQRPNFAAKERAAPRSVSGAARPAAPATGITRATSMVAPKAPVSSALRPPARIAAPGPSALPKPASRLPGPSGIARTASASSIGAGAGTAASRARASTLSRATGRF</sequence>
<protein>
    <submittedName>
        <fullName evidence="2">Uncharacterized protein</fullName>
    </submittedName>
</protein>
<feature type="compositionally biased region" description="Acidic residues" evidence="1">
    <location>
        <begin position="92"/>
        <end position="102"/>
    </location>
</feature>
<gene>
    <name evidence="2" type="ORF">BD311DRAFT_433176</name>
</gene>
<feature type="compositionally biased region" description="Basic and acidic residues" evidence="1">
    <location>
        <begin position="21"/>
        <end position="38"/>
    </location>
</feature>
<feature type="compositionally biased region" description="Low complexity" evidence="1">
    <location>
        <begin position="624"/>
        <end position="658"/>
    </location>
</feature>
<name>A0A4Q9MZ13_9APHY</name>
<organism evidence="2">
    <name type="scientific">Dichomitus squalens</name>
    <dbReference type="NCBI Taxonomy" id="114155"/>
    <lineage>
        <taxon>Eukaryota</taxon>
        <taxon>Fungi</taxon>
        <taxon>Dikarya</taxon>
        <taxon>Basidiomycota</taxon>
        <taxon>Agaricomycotina</taxon>
        <taxon>Agaricomycetes</taxon>
        <taxon>Polyporales</taxon>
        <taxon>Polyporaceae</taxon>
        <taxon>Dichomitus</taxon>
    </lineage>
</organism>
<feature type="compositionally biased region" description="Basic and acidic residues" evidence="1">
    <location>
        <begin position="114"/>
        <end position="124"/>
    </location>
</feature>
<feature type="region of interest" description="Disordered" evidence="1">
    <location>
        <begin position="1"/>
        <end position="41"/>
    </location>
</feature>
<evidence type="ECO:0000256" key="1">
    <source>
        <dbReference type="SAM" id="MobiDB-lite"/>
    </source>
</evidence>
<dbReference type="OrthoDB" id="3266894at2759"/>
<feature type="compositionally biased region" description="Low complexity" evidence="1">
    <location>
        <begin position="516"/>
        <end position="548"/>
    </location>
</feature>
<proteinExistence type="predicted"/>
<accession>A0A4Q9MZ13</accession>
<feature type="region of interest" description="Disordered" evidence="1">
    <location>
        <begin position="189"/>
        <end position="234"/>
    </location>
</feature>
<feature type="region of interest" description="Disordered" evidence="1">
    <location>
        <begin position="481"/>
        <end position="658"/>
    </location>
</feature>
<feature type="region of interest" description="Disordered" evidence="1">
    <location>
        <begin position="367"/>
        <end position="426"/>
    </location>
</feature>
<dbReference type="Proteomes" id="UP000292957">
    <property type="component" value="Unassembled WGS sequence"/>
</dbReference>
<feature type="region of interest" description="Disordered" evidence="1">
    <location>
        <begin position="73"/>
        <end position="155"/>
    </location>
</feature>
<reference evidence="2" key="1">
    <citation type="submission" date="2019-01" db="EMBL/GenBank/DDBJ databases">
        <title>Draft genome sequences of three monokaryotic isolates of the white-rot basidiomycete fungus Dichomitus squalens.</title>
        <authorList>
            <consortium name="DOE Joint Genome Institute"/>
            <person name="Lopez S.C."/>
            <person name="Andreopoulos B."/>
            <person name="Pangilinan J."/>
            <person name="Lipzen A."/>
            <person name="Riley R."/>
            <person name="Ahrendt S."/>
            <person name="Ng V."/>
            <person name="Barry K."/>
            <person name="Daum C."/>
            <person name="Grigoriev I.V."/>
            <person name="Hilden K.S."/>
            <person name="Makela M.R."/>
            <person name="de Vries R.P."/>
        </authorList>
    </citation>
    <scope>NUCLEOTIDE SEQUENCE [LARGE SCALE GENOMIC DNA]</scope>
    <source>
        <strain evidence="2">OM18370.1</strain>
    </source>
</reference>
<dbReference type="EMBL" id="ML143391">
    <property type="protein sequence ID" value="TBU33359.1"/>
    <property type="molecule type" value="Genomic_DNA"/>
</dbReference>
<feature type="region of interest" description="Disordered" evidence="1">
    <location>
        <begin position="331"/>
        <end position="350"/>
    </location>
</feature>
<dbReference type="AlphaFoldDB" id="A0A4Q9MZ13"/>
<evidence type="ECO:0000313" key="2">
    <source>
        <dbReference type="EMBL" id="TBU33359.1"/>
    </source>
</evidence>